<evidence type="ECO:0000256" key="2">
    <source>
        <dbReference type="ARBA" id="ARBA00007998"/>
    </source>
</evidence>
<protein>
    <submittedName>
        <fullName evidence="9">Spore germination protein (Amino acid permease)</fullName>
    </submittedName>
</protein>
<reference evidence="9 10" key="2">
    <citation type="submission" date="2014-05" db="EMBL/GenBank/DDBJ databases">
        <title>Draft genome sequence of Halobacillus karajensis HK-03.</title>
        <authorList>
            <person name="Khelaifia S."/>
            <person name="Croce O."/>
            <person name="Lagier J.C."/>
            <person name="Raoult D."/>
        </authorList>
    </citation>
    <scope>NUCLEOTIDE SEQUENCE [LARGE SCALE GENOMIC DNA]</scope>
    <source>
        <strain evidence="9 10">HD-03</strain>
    </source>
</reference>
<organism evidence="9 10">
    <name type="scientific">Halobacillus karajensis</name>
    <dbReference type="NCBI Taxonomy" id="195088"/>
    <lineage>
        <taxon>Bacteria</taxon>
        <taxon>Bacillati</taxon>
        <taxon>Bacillota</taxon>
        <taxon>Bacilli</taxon>
        <taxon>Bacillales</taxon>
        <taxon>Bacillaceae</taxon>
        <taxon>Halobacillus</taxon>
    </lineage>
</organism>
<dbReference type="InterPro" id="IPR004761">
    <property type="entry name" value="Spore_GerAB"/>
</dbReference>
<evidence type="ECO:0000313" key="9">
    <source>
        <dbReference type="EMBL" id="CDQ25569.1"/>
    </source>
</evidence>
<dbReference type="EMBL" id="CCDI010000007">
    <property type="protein sequence ID" value="CDQ25569.1"/>
    <property type="molecule type" value="Genomic_DNA"/>
</dbReference>
<keyword evidence="4" id="KW-0309">Germination</keyword>
<dbReference type="PANTHER" id="PTHR34975">
    <property type="entry name" value="SPORE GERMINATION PROTEIN A2"/>
    <property type="match status" value="1"/>
</dbReference>
<keyword evidence="10" id="KW-1185">Reference proteome</keyword>
<name>A0A024P8W1_9BACI</name>
<dbReference type="PANTHER" id="PTHR34975:SF2">
    <property type="entry name" value="SPORE GERMINATION PROTEIN A2"/>
    <property type="match status" value="1"/>
</dbReference>
<sequence length="371" mass="43494">MSVFSLFEKNSSFNGVYITLMVNRMQMLYFVIIMPVFLIYPYMIWIIIIVGLLSQISIFMLSKWFNSSYASKGYEGFVELFGERSVRLLAFIGLGFMLLKITVITLGYIEVTQHFIFPSLNTNWMILFILLICWYVGSQGMATTIRFIVIAFLCTMWMFLLLFNFLFQPFDTLHDLFPLIPYDGMMQSWKGVLFIYSALSGPEYLVLLAPWFNTRQKILKYMTIGNAFTIFEYVFLFISSLFFFGSQYLEEIKFPMMEMMRYLESPVFERIDMILISVYLIYFVFAISIFLLLFYGAIRITLKKSKDQTTKLGFTVCCGILFICLFINNELLWKKATNQNILLELEIWAGALTYLFVPLLLFISLKRKGRG</sequence>
<comment type="subcellular location">
    <subcellularLocation>
        <location evidence="1">Membrane</location>
        <topology evidence="1">Multi-pass membrane protein</topology>
    </subcellularLocation>
</comment>
<dbReference type="RefSeq" id="WP_035511410.1">
    <property type="nucleotide sequence ID" value="NZ_CCDH010000004.1"/>
</dbReference>
<dbReference type="Pfam" id="PF03845">
    <property type="entry name" value="Spore_permease"/>
    <property type="match status" value="1"/>
</dbReference>
<evidence type="ECO:0000256" key="1">
    <source>
        <dbReference type="ARBA" id="ARBA00004141"/>
    </source>
</evidence>
<comment type="similarity">
    <text evidence="2">Belongs to the amino acid-polyamine-organocation (APC) superfamily. Spore germination protein (SGP) (TC 2.A.3.9) family.</text>
</comment>
<keyword evidence="3" id="KW-0813">Transport</keyword>
<feature type="transmembrane region" description="Helical" evidence="8">
    <location>
        <begin position="348"/>
        <end position="365"/>
    </location>
</feature>
<feature type="transmembrane region" description="Helical" evidence="8">
    <location>
        <begin position="27"/>
        <end position="53"/>
    </location>
</feature>
<feature type="transmembrane region" description="Helical" evidence="8">
    <location>
        <begin position="115"/>
        <end position="135"/>
    </location>
</feature>
<feature type="transmembrane region" description="Helical" evidence="8">
    <location>
        <begin position="147"/>
        <end position="167"/>
    </location>
</feature>
<evidence type="ECO:0000256" key="5">
    <source>
        <dbReference type="ARBA" id="ARBA00022692"/>
    </source>
</evidence>
<feature type="transmembrane region" description="Helical" evidence="8">
    <location>
        <begin position="88"/>
        <end position="109"/>
    </location>
</feature>
<dbReference type="GO" id="GO:0016020">
    <property type="term" value="C:membrane"/>
    <property type="evidence" value="ECO:0007669"/>
    <property type="project" value="UniProtKB-SubCell"/>
</dbReference>
<reference evidence="10" key="1">
    <citation type="submission" date="2014-03" db="EMBL/GenBank/DDBJ databases">
        <authorList>
            <person name="Urmite Genomes U."/>
        </authorList>
    </citation>
    <scope>NUCLEOTIDE SEQUENCE [LARGE SCALE GENOMIC DNA]</scope>
    <source>
        <strain evidence="10">HD-03</strain>
    </source>
</reference>
<evidence type="ECO:0000256" key="7">
    <source>
        <dbReference type="ARBA" id="ARBA00023136"/>
    </source>
</evidence>
<feature type="transmembrane region" description="Helical" evidence="8">
    <location>
        <begin position="273"/>
        <end position="298"/>
    </location>
</feature>
<dbReference type="GO" id="GO:0009847">
    <property type="term" value="P:spore germination"/>
    <property type="evidence" value="ECO:0007669"/>
    <property type="project" value="InterPro"/>
</dbReference>
<feature type="transmembrane region" description="Helical" evidence="8">
    <location>
        <begin position="310"/>
        <end position="328"/>
    </location>
</feature>
<evidence type="ECO:0000256" key="6">
    <source>
        <dbReference type="ARBA" id="ARBA00022989"/>
    </source>
</evidence>
<accession>A0A024P8W1</accession>
<feature type="transmembrane region" description="Helical" evidence="8">
    <location>
        <begin position="224"/>
        <end position="249"/>
    </location>
</feature>
<dbReference type="AlphaFoldDB" id="A0A024P8W1"/>
<evidence type="ECO:0000313" key="10">
    <source>
        <dbReference type="Proteomes" id="UP000028868"/>
    </source>
</evidence>
<evidence type="ECO:0000256" key="8">
    <source>
        <dbReference type="SAM" id="Phobius"/>
    </source>
</evidence>
<gene>
    <name evidence="9" type="ORF">BN983_03921</name>
</gene>
<evidence type="ECO:0000256" key="4">
    <source>
        <dbReference type="ARBA" id="ARBA00022544"/>
    </source>
</evidence>
<evidence type="ECO:0000256" key="3">
    <source>
        <dbReference type="ARBA" id="ARBA00022448"/>
    </source>
</evidence>
<keyword evidence="7 8" id="KW-0472">Membrane</keyword>
<feature type="transmembrane region" description="Helical" evidence="8">
    <location>
        <begin position="193"/>
        <end position="212"/>
    </location>
</feature>
<proteinExistence type="inferred from homology"/>
<comment type="caution">
    <text evidence="9">The sequence shown here is derived from an EMBL/GenBank/DDBJ whole genome shotgun (WGS) entry which is preliminary data.</text>
</comment>
<keyword evidence="5 8" id="KW-0812">Transmembrane</keyword>
<dbReference type="Proteomes" id="UP000028868">
    <property type="component" value="Unassembled WGS sequence"/>
</dbReference>
<keyword evidence="6 8" id="KW-1133">Transmembrane helix</keyword>